<evidence type="ECO:0000313" key="3">
    <source>
        <dbReference type="Proteomes" id="UP000054408"/>
    </source>
</evidence>
<dbReference type="Proteomes" id="UP000054408">
    <property type="component" value="Unassembled WGS sequence"/>
</dbReference>
<evidence type="ECO:0000313" key="2">
    <source>
        <dbReference type="EMBL" id="KNC46861.1"/>
    </source>
</evidence>
<evidence type="ECO:0000256" key="1">
    <source>
        <dbReference type="SAM" id="MobiDB-lite"/>
    </source>
</evidence>
<protein>
    <submittedName>
        <fullName evidence="2">Uncharacterized protein</fullName>
    </submittedName>
</protein>
<dbReference type="RefSeq" id="XP_013760134.1">
    <property type="nucleotide sequence ID" value="XM_013904680.1"/>
</dbReference>
<dbReference type="EMBL" id="GL349444">
    <property type="protein sequence ID" value="KNC46861.1"/>
    <property type="molecule type" value="Genomic_DNA"/>
</dbReference>
<accession>A0A0L0D429</accession>
<dbReference type="GeneID" id="25562904"/>
<proteinExistence type="predicted"/>
<reference evidence="2 3" key="1">
    <citation type="submission" date="2010-05" db="EMBL/GenBank/DDBJ databases">
        <title>The Genome Sequence of Thecamonas trahens ATCC 50062.</title>
        <authorList>
            <consortium name="The Broad Institute Genome Sequencing Platform"/>
            <person name="Russ C."/>
            <person name="Cuomo C."/>
            <person name="Shea T."/>
            <person name="Young S.K."/>
            <person name="Zeng Q."/>
            <person name="Koehrsen M."/>
            <person name="Haas B."/>
            <person name="Borodovsky M."/>
            <person name="Guigo R."/>
            <person name="Alvarado L."/>
            <person name="Berlin A."/>
            <person name="Bochicchio J."/>
            <person name="Borenstein D."/>
            <person name="Chapman S."/>
            <person name="Chen Z."/>
            <person name="Freedman E."/>
            <person name="Gellesch M."/>
            <person name="Goldberg J."/>
            <person name="Griggs A."/>
            <person name="Gujja S."/>
            <person name="Heilman E."/>
            <person name="Heiman D."/>
            <person name="Hepburn T."/>
            <person name="Howarth C."/>
            <person name="Jen D."/>
            <person name="Larson L."/>
            <person name="Mehta T."/>
            <person name="Park D."/>
            <person name="Pearson M."/>
            <person name="Roberts A."/>
            <person name="Saif S."/>
            <person name="Shenoy N."/>
            <person name="Sisk P."/>
            <person name="Stolte C."/>
            <person name="Sykes S."/>
            <person name="Thomson T."/>
            <person name="Walk T."/>
            <person name="White J."/>
            <person name="Yandava C."/>
            <person name="Burger G."/>
            <person name="Gray M.W."/>
            <person name="Holland P.W.H."/>
            <person name="King N."/>
            <person name="Lang F.B.F."/>
            <person name="Roger A.J."/>
            <person name="Ruiz-Trillo I."/>
            <person name="Lander E."/>
            <person name="Nusbaum C."/>
        </authorList>
    </citation>
    <scope>NUCLEOTIDE SEQUENCE [LARGE SCALE GENOMIC DNA]</scope>
    <source>
        <strain evidence="2 3">ATCC 50062</strain>
    </source>
</reference>
<sequence>MRRERVRQTLLRADEALNRARYRAGQQVTGRRGSMGGGGGVGATERALLQAQLASTRADLEVALAKVAHWEAWAESMGLVLPTVSLGLGEGVGALSPRSMRSERSQSDVDDDVGSDRELMDEVDEVMDAALIAEANGMHPEQLRLKRAELQVAIEGGEGYDVDGDEEAEDVLRSSDDEAVLASESDGVDDDVLEESDAVEAADADDEKVEASLLTMFAGEYDDDSGGQGEGDAGTEAPARVSGEASEDDLSLARERAEQAELLATWTDDMVLEGGSGSTT</sequence>
<organism evidence="2 3">
    <name type="scientific">Thecamonas trahens ATCC 50062</name>
    <dbReference type="NCBI Taxonomy" id="461836"/>
    <lineage>
        <taxon>Eukaryota</taxon>
        <taxon>Apusozoa</taxon>
        <taxon>Apusomonadida</taxon>
        <taxon>Apusomonadidae</taxon>
        <taxon>Thecamonas</taxon>
    </lineage>
</organism>
<feature type="region of interest" description="Disordered" evidence="1">
    <location>
        <begin position="218"/>
        <end position="251"/>
    </location>
</feature>
<dbReference type="AlphaFoldDB" id="A0A0L0D429"/>
<gene>
    <name evidence="2" type="ORF">AMSG_03292</name>
</gene>
<keyword evidence="3" id="KW-1185">Reference proteome</keyword>
<name>A0A0L0D429_THETB</name>
<feature type="region of interest" description="Disordered" evidence="1">
    <location>
        <begin position="94"/>
        <end position="114"/>
    </location>
</feature>